<dbReference type="Proteomes" id="UP000823913">
    <property type="component" value="Unassembled WGS sequence"/>
</dbReference>
<sequence>MKIKYVPLYAALIAFAAILACSPERYVPACFEGMALWAKCVAPALFPFMVITMLLIKTGGTKLAARPFERAGKFFGLPPAAAVIFVMSAVSGYPAGSRIVCEYCERGEISADDAQRLAPLCSTSGPLFIIGSVGQNMFGNKGYGAAALAAHLVSVMAVGLAICLAKKKDAQKTCAKRLTTGDGNILYDVFYSAVISVLVAGGFICFFYTLSRAAHDFNVLLPLEWILTPLFDKNAANFCYGLIEATGGCAGLAAEGGALALPLAGFLITFGGASILAQQLCYLTKCGVKPTKFILAKCAQGALCFVLLLPLAL</sequence>
<keyword evidence="1" id="KW-0472">Membrane</keyword>
<dbReference type="PROSITE" id="PS51257">
    <property type="entry name" value="PROKAR_LIPOPROTEIN"/>
    <property type="match status" value="1"/>
</dbReference>
<evidence type="ECO:0008006" key="4">
    <source>
        <dbReference type="Google" id="ProtNLM"/>
    </source>
</evidence>
<organism evidence="2 3">
    <name type="scientific">Candidatus Coproplasma avicola</name>
    <dbReference type="NCBI Taxonomy" id="2840744"/>
    <lineage>
        <taxon>Bacteria</taxon>
        <taxon>Bacillati</taxon>
        <taxon>Bacillota</taxon>
        <taxon>Clostridia</taxon>
        <taxon>Eubacteriales</taxon>
        <taxon>Candidatus Coproplasma</taxon>
    </lineage>
</organism>
<comment type="caution">
    <text evidence="2">The sequence shown here is derived from an EMBL/GenBank/DDBJ whole genome shotgun (WGS) entry which is preliminary data.</text>
</comment>
<feature type="transmembrane region" description="Helical" evidence="1">
    <location>
        <begin position="36"/>
        <end position="56"/>
    </location>
</feature>
<gene>
    <name evidence="2" type="ORF">IAB94_06600</name>
</gene>
<protein>
    <recommendedName>
        <fullName evidence="4">Sporulation integral membrane protein YlbJ</fullName>
    </recommendedName>
</protein>
<proteinExistence type="predicted"/>
<feature type="transmembrane region" description="Helical" evidence="1">
    <location>
        <begin position="260"/>
        <end position="282"/>
    </location>
</feature>
<evidence type="ECO:0000313" key="2">
    <source>
        <dbReference type="EMBL" id="HIR67697.1"/>
    </source>
</evidence>
<dbReference type="AlphaFoldDB" id="A0A9D1E7Q4"/>
<accession>A0A9D1E7Q4</accession>
<feature type="transmembrane region" description="Helical" evidence="1">
    <location>
        <begin position="143"/>
        <end position="164"/>
    </location>
</feature>
<evidence type="ECO:0000256" key="1">
    <source>
        <dbReference type="SAM" id="Phobius"/>
    </source>
</evidence>
<evidence type="ECO:0000313" key="3">
    <source>
        <dbReference type="Proteomes" id="UP000823913"/>
    </source>
</evidence>
<keyword evidence="1" id="KW-1133">Transmembrane helix</keyword>
<reference evidence="2" key="1">
    <citation type="submission" date="2020-10" db="EMBL/GenBank/DDBJ databases">
        <authorList>
            <person name="Gilroy R."/>
        </authorList>
    </citation>
    <scope>NUCLEOTIDE SEQUENCE</scope>
    <source>
        <strain evidence="2">ChiW16-3235</strain>
    </source>
</reference>
<feature type="transmembrane region" description="Helical" evidence="1">
    <location>
        <begin position="185"/>
        <end position="210"/>
    </location>
</feature>
<dbReference type="EMBL" id="DVHK01000133">
    <property type="protein sequence ID" value="HIR67697.1"/>
    <property type="molecule type" value="Genomic_DNA"/>
</dbReference>
<reference evidence="2" key="2">
    <citation type="journal article" date="2021" name="PeerJ">
        <title>Extensive microbial diversity within the chicken gut microbiome revealed by metagenomics and culture.</title>
        <authorList>
            <person name="Gilroy R."/>
            <person name="Ravi A."/>
            <person name="Getino M."/>
            <person name="Pursley I."/>
            <person name="Horton D.L."/>
            <person name="Alikhan N.F."/>
            <person name="Baker D."/>
            <person name="Gharbi K."/>
            <person name="Hall N."/>
            <person name="Watson M."/>
            <person name="Adriaenssens E.M."/>
            <person name="Foster-Nyarko E."/>
            <person name="Jarju S."/>
            <person name="Secka A."/>
            <person name="Antonio M."/>
            <person name="Oren A."/>
            <person name="Chaudhuri R.R."/>
            <person name="La Ragione R."/>
            <person name="Hildebrand F."/>
            <person name="Pallen M.J."/>
        </authorList>
    </citation>
    <scope>NUCLEOTIDE SEQUENCE</scope>
    <source>
        <strain evidence="2">ChiW16-3235</strain>
    </source>
</reference>
<feature type="transmembrane region" description="Helical" evidence="1">
    <location>
        <begin position="77"/>
        <end position="96"/>
    </location>
</feature>
<keyword evidence="1" id="KW-0812">Transmembrane</keyword>
<feature type="transmembrane region" description="Helical" evidence="1">
    <location>
        <begin position="294"/>
        <end position="312"/>
    </location>
</feature>
<name>A0A9D1E7Q4_9FIRM</name>